<dbReference type="EMBL" id="AICQ01000024">
    <property type="protein sequence ID" value="EID20550.1"/>
    <property type="molecule type" value="Genomic_DNA"/>
</dbReference>
<evidence type="ECO:0000259" key="1">
    <source>
        <dbReference type="PROSITE" id="PS51352"/>
    </source>
</evidence>
<dbReference type="InterPro" id="IPR050620">
    <property type="entry name" value="Thioredoxin_H-type-like"/>
</dbReference>
<dbReference type="InterPro" id="IPR013766">
    <property type="entry name" value="Thioredoxin_domain"/>
</dbReference>
<feature type="domain" description="Thioredoxin" evidence="1">
    <location>
        <begin position="1"/>
        <end position="105"/>
    </location>
</feature>
<name>A0AAD2Y4P2_STRCV</name>
<dbReference type="SUPFAM" id="SSF52833">
    <property type="entry name" value="Thioredoxin-like"/>
    <property type="match status" value="1"/>
</dbReference>
<organism evidence="2 3">
    <name type="scientific">Streptococcus constellatus subsp. constellatus SK53</name>
    <dbReference type="NCBI Taxonomy" id="1095730"/>
    <lineage>
        <taxon>Bacteria</taxon>
        <taxon>Bacillati</taxon>
        <taxon>Bacillota</taxon>
        <taxon>Bacilli</taxon>
        <taxon>Lactobacillales</taxon>
        <taxon>Streptococcaceae</taxon>
        <taxon>Streptococcus</taxon>
        <taxon>Streptococcus anginosus group</taxon>
    </lineage>
</organism>
<evidence type="ECO:0000313" key="2">
    <source>
        <dbReference type="EMBL" id="EID20550.1"/>
    </source>
</evidence>
<protein>
    <submittedName>
        <fullName evidence="2">Thioredoxin</fullName>
    </submittedName>
</protein>
<evidence type="ECO:0000313" key="3">
    <source>
        <dbReference type="Proteomes" id="UP000005070"/>
    </source>
</evidence>
<dbReference type="CDD" id="cd02947">
    <property type="entry name" value="TRX_family"/>
    <property type="match status" value="1"/>
</dbReference>
<dbReference type="PANTHER" id="PTHR10438">
    <property type="entry name" value="THIOREDOXIN"/>
    <property type="match status" value="1"/>
</dbReference>
<reference evidence="2 3" key="1">
    <citation type="submission" date="2012-01" db="EMBL/GenBank/DDBJ databases">
        <authorList>
            <person name="Harkins D.M."/>
            <person name="Madupu R."/>
            <person name="Durkin A.S."/>
            <person name="Torralba M."/>
            <person name="Methe B."/>
            <person name="Sutton G.G."/>
            <person name="Nelson K.E."/>
        </authorList>
    </citation>
    <scope>NUCLEOTIDE SEQUENCE [LARGE SCALE GENOMIC DNA]</scope>
    <source>
        <strain evidence="2 3">SK53</strain>
    </source>
</reference>
<dbReference type="InterPro" id="IPR036249">
    <property type="entry name" value="Thioredoxin-like_sf"/>
</dbReference>
<gene>
    <name evidence="2" type="ORF">HMPREF1044_1054</name>
</gene>
<accession>A0AAD2Y4P2</accession>
<dbReference type="RefSeq" id="WP_006270004.1">
    <property type="nucleotide sequence ID" value="NZ_AICQ01000024.1"/>
</dbReference>
<dbReference type="Gene3D" id="3.40.30.10">
    <property type="entry name" value="Glutaredoxin"/>
    <property type="match status" value="1"/>
</dbReference>
<proteinExistence type="predicted"/>
<comment type="caution">
    <text evidence="2">The sequence shown here is derived from an EMBL/GenBank/DDBJ whole genome shotgun (WGS) entry which is preliminary data.</text>
</comment>
<dbReference type="Proteomes" id="UP000005070">
    <property type="component" value="Unassembled WGS sequence"/>
</dbReference>
<dbReference type="PROSITE" id="PS51352">
    <property type="entry name" value="THIOREDOXIN_2"/>
    <property type="match status" value="1"/>
</dbReference>
<dbReference type="Pfam" id="PF00085">
    <property type="entry name" value="Thioredoxin"/>
    <property type="match status" value="1"/>
</dbReference>
<dbReference type="GeneID" id="93847737"/>
<sequence>MMIPATIEELVTLVNREGKTVFLFTADWCGDCRFLKPLLPEIEAENPDFTFVEVNRDDYMEVAKKWNIYGIPSLVVLENGQEIGRFVNRERKTKMQINEFLAQLV</sequence>
<dbReference type="AlphaFoldDB" id="A0AAD2Y4P2"/>
<dbReference type="PANTHER" id="PTHR10438:SF468">
    <property type="entry name" value="THIOREDOXIN-1-RELATED"/>
    <property type="match status" value="1"/>
</dbReference>